<dbReference type="InterPro" id="IPR006597">
    <property type="entry name" value="Sel1-like"/>
</dbReference>
<dbReference type="Pfam" id="PF08238">
    <property type="entry name" value="Sel1"/>
    <property type="match status" value="4"/>
</dbReference>
<dbReference type="EMBL" id="JAPFFF010000014">
    <property type="protein sequence ID" value="KAK8870893.1"/>
    <property type="molecule type" value="Genomic_DNA"/>
</dbReference>
<name>A0ABR2J086_9EUKA</name>
<dbReference type="Gene3D" id="3.80.10.10">
    <property type="entry name" value="Ribonuclease Inhibitor"/>
    <property type="match status" value="1"/>
</dbReference>
<dbReference type="Gene3D" id="1.25.40.10">
    <property type="entry name" value="Tetratricopeptide repeat domain"/>
    <property type="match status" value="2"/>
</dbReference>
<dbReference type="Proteomes" id="UP001470230">
    <property type="component" value="Unassembled WGS sequence"/>
</dbReference>
<feature type="region of interest" description="Disordered" evidence="1">
    <location>
        <begin position="448"/>
        <end position="481"/>
    </location>
</feature>
<comment type="caution">
    <text evidence="2">The sequence shown here is derived from an EMBL/GenBank/DDBJ whole genome shotgun (WGS) entry which is preliminary data.</text>
</comment>
<dbReference type="PANTHER" id="PTHR43628:SF1">
    <property type="entry name" value="CHITIN SYNTHASE REGULATORY FACTOR 2-RELATED"/>
    <property type="match status" value="1"/>
</dbReference>
<sequence>MEIQNINGIKLNLDEKNHTASVIGLVSAEKIINTILIPQYVIFKNEKYFITSIKSKTFEWKTIKYLKFDEDSEIDDFHDIFDQTKITKLQIPPKLKTLDRFFALYVKDLVEIEISPKNKNFIYYDHKLLLGKSNSSSDIFDILYYSRFDIEEVIIPPQIKVLGSFCFDSRKKLKSVIFSEDSELKEIQSFSFYDSTIEHLVLPANDINFDDSSFTGALEIKEIEIHKNDDFFFVDKKILVDQKTKRILFSYRDVEEVTIPSYIKKIAHGAFDRCTKLKSVSFEPKSSLKVIDNSAFHLCFLLESIVVPRSVVEVNAQAFNFCDRLTSIKFLSKRIYLLSGCLEFCGCLQTVYFPNARKIVFEHGLSNTIDEQAKIFVRRDAEIINYTDDDKEKLVYYEVNEIDEEESDSINEEEEIDIISDVKERDSINDEIERKILNDDDERDIINDDDERDIINDDDERETINDDDERETINDDDEDIGKEENEMINEDGNSQEEADDDQEEIMQNYISAENTEKLMNYIHSKCNPDQISTIFNKCYKNHKFFESLCQEGIKINDAVSHHKYAISLIFNSDAKERSTNLAEARKHLEKSIQLGYNLSYFSLARLLHEYFNEDDLAFVTAKEGMMKGEKYSKCLLGHFISKGIGTQKDQQKGVKMMLDSDAEDYYKRFPTDIAIYYFNLGEKVKKYDSKFEYENLNEFKISFKWFERAFLMKQSQATLNNYGICFMRGIGVSANFEKAKEIFEIGVQKNDPISMYHLAFILSKTNPRESLYYYRRSAKQGYRHAQRLIPFLDENEM</sequence>
<protein>
    <submittedName>
        <fullName evidence="2">Uncharacterized protein</fullName>
    </submittedName>
</protein>
<dbReference type="PANTHER" id="PTHR43628">
    <property type="entry name" value="ACTIVATOR OF C KINASE PROTEIN 1-RELATED"/>
    <property type="match status" value="1"/>
</dbReference>
<evidence type="ECO:0000256" key="1">
    <source>
        <dbReference type="SAM" id="MobiDB-lite"/>
    </source>
</evidence>
<dbReference type="InterPro" id="IPR032675">
    <property type="entry name" value="LRR_dom_sf"/>
</dbReference>
<organism evidence="2 3">
    <name type="scientific">Tritrichomonas musculus</name>
    <dbReference type="NCBI Taxonomy" id="1915356"/>
    <lineage>
        <taxon>Eukaryota</taxon>
        <taxon>Metamonada</taxon>
        <taxon>Parabasalia</taxon>
        <taxon>Tritrichomonadida</taxon>
        <taxon>Tritrichomonadidae</taxon>
        <taxon>Tritrichomonas</taxon>
    </lineage>
</organism>
<evidence type="ECO:0000313" key="2">
    <source>
        <dbReference type="EMBL" id="KAK8870893.1"/>
    </source>
</evidence>
<keyword evidence="3" id="KW-1185">Reference proteome</keyword>
<dbReference type="SMART" id="SM00671">
    <property type="entry name" value="SEL1"/>
    <property type="match status" value="2"/>
</dbReference>
<reference evidence="2 3" key="1">
    <citation type="submission" date="2024-04" db="EMBL/GenBank/DDBJ databases">
        <title>Tritrichomonas musculus Genome.</title>
        <authorList>
            <person name="Alves-Ferreira E."/>
            <person name="Grigg M."/>
            <person name="Lorenzi H."/>
            <person name="Galac M."/>
        </authorList>
    </citation>
    <scope>NUCLEOTIDE SEQUENCE [LARGE SCALE GENOMIC DNA]</scope>
    <source>
        <strain evidence="2 3">EAF2021</strain>
    </source>
</reference>
<dbReference type="SUPFAM" id="SSF81901">
    <property type="entry name" value="HCP-like"/>
    <property type="match status" value="2"/>
</dbReference>
<evidence type="ECO:0000313" key="3">
    <source>
        <dbReference type="Proteomes" id="UP001470230"/>
    </source>
</evidence>
<dbReference type="InterPro" id="IPR052945">
    <property type="entry name" value="Mitotic_Regulator"/>
</dbReference>
<gene>
    <name evidence="2" type="ORF">M9Y10_008805</name>
</gene>
<accession>A0ABR2J086</accession>
<dbReference type="SUPFAM" id="SSF52058">
    <property type="entry name" value="L domain-like"/>
    <property type="match status" value="1"/>
</dbReference>
<dbReference type="InterPro" id="IPR026906">
    <property type="entry name" value="LRR_5"/>
</dbReference>
<dbReference type="Pfam" id="PF13306">
    <property type="entry name" value="LRR_5"/>
    <property type="match status" value="3"/>
</dbReference>
<proteinExistence type="predicted"/>
<dbReference type="InterPro" id="IPR011990">
    <property type="entry name" value="TPR-like_helical_dom_sf"/>
</dbReference>